<organism evidence="1 2">
    <name type="scientific">Ricinus communis</name>
    <name type="common">Castor bean</name>
    <dbReference type="NCBI Taxonomy" id="3988"/>
    <lineage>
        <taxon>Eukaryota</taxon>
        <taxon>Viridiplantae</taxon>
        <taxon>Streptophyta</taxon>
        <taxon>Embryophyta</taxon>
        <taxon>Tracheophyta</taxon>
        <taxon>Spermatophyta</taxon>
        <taxon>Magnoliopsida</taxon>
        <taxon>eudicotyledons</taxon>
        <taxon>Gunneridae</taxon>
        <taxon>Pentapetalae</taxon>
        <taxon>rosids</taxon>
        <taxon>fabids</taxon>
        <taxon>Malpighiales</taxon>
        <taxon>Euphorbiaceae</taxon>
        <taxon>Acalyphoideae</taxon>
        <taxon>Acalypheae</taxon>
        <taxon>Ricinus</taxon>
    </lineage>
</organism>
<evidence type="ECO:0000313" key="2">
    <source>
        <dbReference type="Proteomes" id="UP000008311"/>
    </source>
</evidence>
<name>B9T5W2_RICCO</name>
<sequence length="462" mass="51037">MASKQVIFDISSDEETASFEEMRGGGHDDDLNWLAETLEAVDRETADSSDEVVVVGEYTPLKPKLKSKSLKLVKDVVIHDEDDDDCVVLDSDPEKACHCFVCDSLAPCAHWATGVPTFDHCHATDKLDTWKHQRESFRLGKYVPLPVSEYPDVQLPVPVHQLNQVAPREIIQLAPNLGTHNKVCRPITIRACSSARSGVPNIISQTRSRWPGYVQGRNGYMSRSVTQQPVGVGIHNNPVPRLRDRGQQFISSNAMFKRPGIIRGSAVAVNQSVYGSSNNMNSAPASHNARNAVQRTAVNSKNISGWQGVLPPNMISDSYTCPSPPLANMVNVGINSVSLLSEPHCQPVPQSNDGRDVSQYGNQSQNVVDSRFFDFDFDWLNNLSQSNQQFLVENIHLNTGHNNEPTTVKQLSSQFTESTEHHHKDHDYESWFLPQSDTVAPEGCVPADLNVFSPEPSAFDAG</sequence>
<protein>
    <submittedName>
        <fullName evidence="1">Uncharacterized protein</fullName>
    </submittedName>
</protein>
<dbReference type="Proteomes" id="UP000008311">
    <property type="component" value="Unassembled WGS sequence"/>
</dbReference>
<dbReference type="STRING" id="3988.B9T5W2"/>
<gene>
    <name evidence="1" type="ORF">RCOM_0996210</name>
</gene>
<reference evidence="2" key="1">
    <citation type="journal article" date="2010" name="Nat. Biotechnol.">
        <title>Draft genome sequence of the oilseed species Ricinus communis.</title>
        <authorList>
            <person name="Chan A.P."/>
            <person name="Crabtree J."/>
            <person name="Zhao Q."/>
            <person name="Lorenzi H."/>
            <person name="Orvis J."/>
            <person name="Puiu D."/>
            <person name="Melake-Berhan A."/>
            <person name="Jones K.M."/>
            <person name="Redman J."/>
            <person name="Chen G."/>
            <person name="Cahoon E.B."/>
            <person name="Gedil M."/>
            <person name="Stanke M."/>
            <person name="Haas B.J."/>
            <person name="Wortman J.R."/>
            <person name="Fraser-Liggett C.M."/>
            <person name="Ravel J."/>
            <person name="Rabinowicz P.D."/>
        </authorList>
    </citation>
    <scope>NUCLEOTIDE SEQUENCE [LARGE SCALE GENOMIC DNA]</scope>
    <source>
        <strain evidence="2">cv. Hale</strain>
    </source>
</reference>
<dbReference type="EMBL" id="EQ974557">
    <property type="protein sequence ID" value="EEF28760.1"/>
    <property type="molecule type" value="Genomic_DNA"/>
</dbReference>
<proteinExistence type="predicted"/>
<dbReference type="InterPro" id="IPR053234">
    <property type="entry name" value="RPM1_Interactor"/>
</dbReference>
<evidence type="ECO:0000313" key="1">
    <source>
        <dbReference type="EMBL" id="EEF28760.1"/>
    </source>
</evidence>
<dbReference type="AlphaFoldDB" id="B9T5W2"/>
<dbReference type="InParanoid" id="B9T5W2"/>
<keyword evidence="2" id="KW-1185">Reference proteome</keyword>
<dbReference type="PANTHER" id="PTHR33443">
    <property type="entry name" value="ZGC:112980"/>
    <property type="match status" value="1"/>
</dbReference>
<accession>B9T5W2</accession>
<dbReference type="PANTHER" id="PTHR33443:SF35">
    <property type="entry name" value="VQ DOMAIN-CONTAINING PROTEIN"/>
    <property type="match status" value="1"/>
</dbReference>
<dbReference type="eggNOG" id="ENOG502QWDN">
    <property type="taxonomic scope" value="Eukaryota"/>
</dbReference>